<keyword evidence="2" id="KW-0540">Nuclease</keyword>
<dbReference type="Pfam" id="PF04231">
    <property type="entry name" value="Endonuclease_1"/>
    <property type="match status" value="1"/>
</dbReference>
<protein>
    <submittedName>
        <fullName evidence="5">Extracellular ribonuclease</fullName>
        <ecNumber evidence="5">3.1.-.-</ecNumber>
    </submittedName>
</protein>
<reference evidence="5 6" key="1">
    <citation type="submission" date="2019-02" db="EMBL/GenBank/DDBJ databases">
        <title>Deep-cultivation of Planctomycetes and their phenomic and genomic characterization uncovers novel biology.</title>
        <authorList>
            <person name="Wiegand S."/>
            <person name="Jogler M."/>
            <person name="Boedeker C."/>
            <person name="Pinto D."/>
            <person name="Vollmers J."/>
            <person name="Rivas-Marin E."/>
            <person name="Kohn T."/>
            <person name="Peeters S.H."/>
            <person name="Heuer A."/>
            <person name="Rast P."/>
            <person name="Oberbeckmann S."/>
            <person name="Bunk B."/>
            <person name="Jeske O."/>
            <person name="Meyerdierks A."/>
            <person name="Storesund J.E."/>
            <person name="Kallscheuer N."/>
            <person name="Luecker S."/>
            <person name="Lage O.M."/>
            <person name="Pohl T."/>
            <person name="Merkel B.J."/>
            <person name="Hornburger P."/>
            <person name="Mueller R.-W."/>
            <person name="Bruemmer F."/>
            <person name="Labrenz M."/>
            <person name="Spormann A.M."/>
            <person name="Op den Camp H."/>
            <person name="Overmann J."/>
            <person name="Amann R."/>
            <person name="Jetten M.S.M."/>
            <person name="Mascher T."/>
            <person name="Medema M.H."/>
            <person name="Devos D.P."/>
            <person name="Kaster A.-K."/>
            <person name="Ovreas L."/>
            <person name="Rohde M."/>
            <person name="Galperin M.Y."/>
            <person name="Jogler C."/>
        </authorList>
    </citation>
    <scope>NUCLEOTIDE SEQUENCE [LARGE SCALE GENOMIC DNA]</scope>
    <source>
        <strain evidence="5 6">Poly30</strain>
    </source>
</reference>
<dbReference type="RefSeq" id="WP_145205843.1">
    <property type="nucleotide sequence ID" value="NZ_CP036434.1"/>
</dbReference>
<evidence type="ECO:0000256" key="4">
    <source>
        <dbReference type="SAM" id="SignalP"/>
    </source>
</evidence>
<dbReference type="OrthoDB" id="9770276at2"/>
<dbReference type="PANTHER" id="PTHR33607:SF2">
    <property type="entry name" value="ENDONUCLEASE-1"/>
    <property type="match status" value="1"/>
</dbReference>
<evidence type="ECO:0000313" key="6">
    <source>
        <dbReference type="Proteomes" id="UP000320390"/>
    </source>
</evidence>
<accession>A0A518F1D9</accession>
<dbReference type="AlphaFoldDB" id="A0A518F1D9"/>
<comment type="similarity">
    <text evidence="1">Belongs to the EndA/NucM nuclease family.</text>
</comment>
<evidence type="ECO:0000313" key="5">
    <source>
        <dbReference type="EMBL" id="QDV10156.1"/>
    </source>
</evidence>
<evidence type="ECO:0000256" key="3">
    <source>
        <dbReference type="ARBA" id="ARBA00022801"/>
    </source>
</evidence>
<organism evidence="5 6">
    <name type="scientific">Saltatorellus ferox</name>
    <dbReference type="NCBI Taxonomy" id="2528018"/>
    <lineage>
        <taxon>Bacteria</taxon>
        <taxon>Pseudomonadati</taxon>
        <taxon>Planctomycetota</taxon>
        <taxon>Planctomycetia</taxon>
        <taxon>Planctomycetia incertae sedis</taxon>
        <taxon>Saltatorellus</taxon>
    </lineage>
</organism>
<gene>
    <name evidence="5" type="primary">bsn_2</name>
    <name evidence="5" type="ORF">Poly30_57180</name>
</gene>
<evidence type="ECO:0000256" key="2">
    <source>
        <dbReference type="ARBA" id="ARBA00022722"/>
    </source>
</evidence>
<feature type="signal peptide" evidence="4">
    <location>
        <begin position="1"/>
        <end position="24"/>
    </location>
</feature>
<feature type="chain" id="PRO_5022051084" evidence="4">
    <location>
        <begin position="25"/>
        <end position="435"/>
    </location>
</feature>
<proteinExistence type="inferred from homology"/>
<evidence type="ECO:0000256" key="1">
    <source>
        <dbReference type="ARBA" id="ARBA00006429"/>
    </source>
</evidence>
<dbReference type="EC" id="3.1.-.-" evidence="5"/>
<dbReference type="PANTHER" id="PTHR33607">
    <property type="entry name" value="ENDONUCLEASE-1"/>
    <property type="match status" value="1"/>
</dbReference>
<dbReference type="GO" id="GO:0016787">
    <property type="term" value="F:hydrolase activity"/>
    <property type="evidence" value="ECO:0007669"/>
    <property type="project" value="UniProtKB-KW"/>
</dbReference>
<dbReference type="SUPFAM" id="SSF54060">
    <property type="entry name" value="His-Me finger endonucleases"/>
    <property type="match status" value="1"/>
</dbReference>
<keyword evidence="3 5" id="KW-0378">Hydrolase</keyword>
<sequence precursor="true">MSHAFLVRSALVAQALLGASSAFSQGTYYDTVDTTNAVTLRATLHAVIDDHTRFPYSSGSTDTLDILRSAQQDPANSTRIVDVYRNRSFAKSSTAYNREHSWPKSYGFPDDVPSNIAYTDCHLLWLSDSGYNSDRSNKPFGNCSASCSERTTDNTGGVGGGSGAFPGNSNWTSGSFSSGIWQVNAIRKGDIARSLLYADVRYEGGIHAPTGSSEPDLILTDNMGLVAGSQTGSNEQVAYMGRLAVLLEWHYADPVDAYEQQKNDVVASFQGNRNPFVDHPEWIDCLFGNACAPVLGGVYCSPAVPNSTGLPATIEARGSALITDLDFRLLAGQLPNNALGYFLCSETSGFIGQPGGSVGNLCLSGSIGRVVGGQILSSGFFGGFATNVDLLSLPQPSGNVAAMSGETWHFQAWFRDAIGGQATSNFTDAWQITFQ</sequence>
<dbReference type="Proteomes" id="UP000320390">
    <property type="component" value="Chromosome"/>
</dbReference>
<keyword evidence="4" id="KW-0732">Signal</keyword>
<dbReference type="GO" id="GO:0004518">
    <property type="term" value="F:nuclease activity"/>
    <property type="evidence" value="ECO:0007669"/>
    <property type="project" value="UniProtKB-KW"/>
</dbReference>
<name>A0A518F1D9_9BACT</name>
<dbReference type="EMBL" id="CP036434">
    <property type="protein sequence ID" value="QDV10156.1"/>
    <property type="molecule type" value="Genomic_DNA"/>
</dbReference>
<keyword evidence="6" id="KW-1185">Reference proteome</keyword>
<dbReference type="InterPro" id="IPR007346">
    <property type="entry name" value="Endonuclease-I"/>
</dbReference>
<dbReference type="InterPro" id="IPR044925">
    <property type="entry name" value="His-Me_finger_sf"/>
</dbReference>